<keyword evidence="2" id="KW-1185">Reference proteome</keyword>
<dbReference type="RefSeq" id="WP_344236840.1">
    <property type="nucleotide sequence ID" value="NZ_BAAAPH010000017.1"/>
</dbReference>
<dbReference type="EMBL" id="BAAAPH010000017">
    <property type="protein sequence ID" value="GAA1587789.1"/>
    <property type="molecule type" value="Genomic_DNA"/>
</dbReference>
<dbReference type="Proteomes" id="UP001501705">
    <property type="component" value="Unassembled WGS sequence"/>
</dbReference>
<sequence>MPATTVRITQSPDGTITVLPDYPASTTDFTRAVLDVAGAVLTWPILDGATLPTAHIHDPVRAQQWLWALYNEQVATAVDDVATAVVVEQSALGRTAGQLAFAHWAARWWPVSYLDGIPDLNPAVLALETAALTHRCQQLFDDQDDQPDNCAADLIGEHQSTLIPLLHWLHTPSITPVVAQQLTDVLQLIDDAADSSGLDSPALRTLRAALSQEPSPTTAPAELFAPQNGYALAAGDQHAATGRLIARGNGTNDWRRYPPGFVDASEDAISWTVRAQGARRQLDIEVVAHPSAPTGAPLAADVHVRDRSAPGTRSSSEARMLLTRRDDSWTGSAELPVPLTSAPEEQLLIGVEVLLPGFDPGAGPDARADRTAVRALARQRMLHATSTTEPAIQPLLAEVLAGVSDGGDY</sequence>
<proteinExistence type="predicted"/>
<name>A0ABN2DXP7_9ACTN</name>
<comment type="caution">
    <text evidence="1">The sequence shown here is derived from an EMBL/GenBank/DDBJ whole genome shotgun (WGS) entry which is preliminary data.</text>
</comment>
<evidence type="ECO:0000313" key="2">
    <source>
        <dbReference type="Proteomes" id="UP001501705"/>
    </source>
</evidence>
<evidence type="ECO:0000313" key="1">
    <source>
        <dbReference type="EMBL" id="GAA1587789.1"/>
    </source>
</evidence>
<reference evidence="1 2" key="1">
    <citation type="journal article" date="2019" name="Int. J. Syst. Evol. Microbiol.">
        <title>The Global Catalogue of Microorganisms (GCM) 10K type strain sequencing project: providing services to taxonomists for standard genome sequencing and annotation.</title>
        <authorList>
            <consortium name="The Broad Institute Genomics Platform"/>
            <consortium name="The Broad Institute Genome Sequencing Center for Infectious Disease"/>
            <person name="Wu L."/>
            <person name="Ma J."/>
        </authorList>
    </citation>
    <scope>NUCLEOTIDE SEQUENCE [LARGE SCALE GENOMIC DNA]</scope>
    <source>
        <strain evidence="1 2">JCM 15572</strain>
    </source>
</reference>
<organism evidence="1 2">
    <name type="scientific">Kribbella hippodromi</name>
    <dbReference type="NCBI Taxonomy" id="434347"/>
    <lineage>
        <taxon>Bacteria</taxon>
        <taxon>Bacillati</taxon>
        <taxon>Actinomycetota</taxon>
        <taxon>Actinomycetes</taxon>
        <taxon>Propionibacteriales</taxon>
        <taxon>Kribbellaceae</taxon>
        <taxon>Kribbella</taxon>
    </lineage>
</organism>
<accession>A0ABN2DXP7</accession>
<protein>
    <submittedName>
        <fullName evidence="1">Uncharacterized protein</fullName>
    </submittedName>
</protein>
<gene>
    <name evidence="1" type="ORF">GCM10009804_49880</name>
</gene>